<keyword evidence="1" id="KW-0472">Membrane</keyword>
<sequence>MLINYHELANLTTLTSTLGFVAFSMIKVLISNKDKYGLRRRGQSSISPVISVKNNSHEMIEIIDLSKNQVLDEFRVKDNTKSKKSANISHKGEHVVSLGESNEKKNFNISGINLYANYSIENY</sequence>
<evidence type="ECO:0000256" key="1">
    <source>
        <dbReference type="SAM" id="Phobius"/>
    </source>
</evidence>
<dbReference type="Proteomes" id="UP000177698">
    <property type="component" value="Unassembled WGS sequence"/>
</dbReference>
<organism evidence="2 3">
    <name type="scientific">Candidatus Roizmanbacteria bacterium RIFCSPLOWO2_01_FULL_37_12</name>
    <dbReference type="NCBI Taxonomy" id="1802056"/>
    <lineage>
        <taxon>Bacteria</taxon>
        <taxon>Candidatus Roizmaniibacteriota</taxon>
    </lineage>
</organism>
<name>A0A1F7IF99_9BACT</name>
<proteinExistence type="predicted"/>
<gene>
    <name evidence="2" type="ORF">A2954_03530</name>
</gene>
<evidence type="ECO:0000313" key="2">
    <source>
        <dbReference type="EMBL" id="OGK42038.1"/>
    </source>
</evidence>
<accession>A0A1F7IF99</accession>
<dbReference type="EMBL" id="MGAG01000006">
    <property type="protein sequence ID" value="OGK42038.1"/>
    <property type="molecule type" value="Genomic_DNA"/>
</dbReference>
<keyword evidence="1" id="KW-1133">Transmembrane helix</keyword>
<evidence type="ECO:0000313" key="3">
    <source>
        <dbReference type="Proteomes" id="UP000177698"/>
    </source>
</evidence>
<keyword evidence="1" id="KW-0812">Transmembrane</keyword>
<protein>
    <submittedName>
        <fullName evidence="2">Uncharacterized protein</fullName>
    </submittedName>
</protein>
<reference evidence="2 3" key="1">
    <citation type="journal article" date="2016" name="Nat. Commun.">
        <title>Thousands of microbial genomes shed light on interconnected biogeochemical processes in an aquifer system.</title>
        <authorList>
            <person name="Anantharaman K."/>
            <person name="Brown C.T."/>
            <person name="Hug L.A."/>
            <person name="Sharon I."/>
            <person name="Castelle C.J."/>
            <person name="Probst A.J."/>
            <person name="Thomas B.C."/>
            <person name="Singh A."/>
            <person name="Wilkins M.J."/>
            <person name="Karaoz U."/>
            <person name="Brodie E.L."/>
            <person name="Williams K.H."/>
            <person name="Hubbard S.S."/>
            <person name="Banfield J.F."/>
        </authorList>
    </citation>
    <scope>NUCLEOTIDE SEQUENCE [LARGE SCALE GENOMIC DNA]</scope>
</reference>
<dbReference type="AlphaFoldDB" id="A0A1F7IF99"/>
<comment type="caution">
    <text evidence="2">The sequence shown here is derived from an EMBL/GenBank/DDBJ whole genome shotgun (WGS) entry which is preliminary data.</text>
</comment>
<feature type="transmembrane region" description="Helical" evidence="1">
    <location>
        <begin position="12"/>
        <end position="30"/>
    </location>
</feature>